<sequence length="88" mass="10310">MKHSIFVCTKIQVYQCIWTLLTRYPLALKRRVTHVAMFLSQNRQRRGVHVVRQLSQKHWTVLAQASENFLPAQVVNTLSVTPVPRDLR</sequence>
<protein>
    <submittedName>
        <fullName evidence="1">Uncharacterized protein</fullName>
    </submittedName>
</protein>
<reference evidence="1 2" key="1">
    <citation type="submission" date="2015-07" db="EMBL/GenBank/DDBJ databases">
        <title>The genome of Eufriesea mexicana.</title>
        <authorList>
            <person name="Pan H."/>
            <person name="Kapheim K."/>
        </authorList>
    </citation>
    <scope>NUCLEOTIDE SEQUENCE [LARGE SCALE GENOMIC DNA]</scope>
    <source>
        <strain evidence="1">0111107269</strain>
        <tissue evidence="1">Whole body</tissue>
    </source>
</reference>
<evidence type="ECO:0000313" key="2">
    <source>
        <dbReference type="Proteomes" id="UP000250275"/>
    </source>
</evidence>
<proteinExistence type="predicted"/>
<keyword evidence="2" id="KW-1185">Reference proteome</keyword>
<dbReference type="EMBL" id="KQ765234">
    <property type="protein sequence ID" value="OAD54026.1"/>
    <property type="molecule type" value="Genomic_DNA"/>
</dbReference>
<accession>A0A310SB84</accession>
<evidence type="ECO:0000313" key="1">
    <source>
        <dbReference type="EMBL" id="OAD54026.1"/>
    </source>
</evidence>
<gene>
    <name evidence="1" type="ORF">WN48_08446</name>
</gene>
<name>A0A310SB84_9HYME</name>
<organism evidence="1 2">
    <name type="scientific">Eufriesea mexicana</name>
    <dbReference type="NCBI Taxonomy" id="516756"/>
    <lineage>
        <taxon>Eukaryota</taxon>
        <taxon>Metazoa</taxon>
        <taxon>Ecdysozoa</taxon>
        <taxon>Arthropoda</taxon>
        <taxon>Hexapoda</taxon>
        <taxon>Insecta</taxon>
        <taxon>Pterygota</taxon>
        <taxon>Neoptera</taxon>
        <taxon>Endopterygota</taxon>
        <taxon>Hymenoptera</taxon>
        <taxon>Apocrita</taxon>
        <taxon>Aculeata</taxon>
        <taxon>Apoidea</taxon>
        <taxon>Anthophila</taxon>
        <taxon>Apidae</taxon>
        <taxon>Eufriesea</taxon>
    </lineage>
</organism>
<dbReference type="Proteomes" id="UP000250275">
    <property type="component" value="Unassembled WGS sequence"/>
</dbReference>
<dbReference type="AlphaFoldDB" id="A0A310SB84"/>